<dbReference type="RefSeq" id="WP_085790915.1">
    <property type="nucleotide sequence ID" value="NZ_FWFK01000002.1"/>
</dbReference>
<dbReference type="PANTHER" id="PTHR38340:SF1">
    <property type="entry name" value="S-LAYER PROTEIN"/>
    <property type="match status" value="1"/>
</dbReference>
<name>A0A1X6YQ34_9RHOB</name>
<reference evidence="3 4" key="1">
    <citation type="submission" date="2017-03" db="EMBL/GenBank/DDBJ databases">
        <authorList>
            <person name="Afonso C.L."/>
            <person name="Miller P.J."/>
            <person name="Scott M.A."/>
            <person name="Spackman E."/>
            <person name="Goraichik I."/>
            <person name="Dimitrov K.M."/>
            <person name="Suarez D.L."/>
            <person name="Swayne D.E."/>
        </authorList>
    </citation>
    <scope>NUCLEOTIDE SEQUENCE [LARGE SCALE GENOMIC DNA]</scope>
    <source>
        <strain evidence="3 4">CECT 8625</strain>
    </source>
</reference>
<dbReference type="PRINTS" id="PR00313">
    <property type="entry name" value="CABNDNGRPT"/>
</dbReference>
<gene>
    <name evidence="3" type="primary">algE1</name>
    <name evidence="3" type="ORF">ROJ8625_01154</name>
</gene>
<dbReference type="InterPro" id="IPR011049">
    <property type="entry name" value="Serralysin-like_metalloprot_C"/>
</dbReference>
<evidence type="ECO:0000313" key="3">
    <source>
        <dbReference type="EMBL" id="SLN27803.1"/>
    </source>
</evidence>
<evidence type="ECO:0000313" key="4">
    <source>
        <dbReference type="Proteomes" id="UP000193570"/>
    </source>
</evidence>
<keyword evidence="2" id="KW-0964">Secreted</keyword>
<dbReference type="Pfam" id="PF00353">
    <property type="entry name" value="HemolysinCabind"/>
    <property type="match status" value="4"/>
</dbReference>
<dbReference type="SUPFAM" id="SSF51120">
    <property type="entry name" value="beta-Roll"/>
    <property type="match status" value="2"/>
</dbReference>
<sequence length="357" mass="35528">MARINGTSDNEDIIGTAGEFNAIAGNAGDDYILGRGLGDLLLGGPGKDTVLGANGDDELYGSQDDDTVIGGSGDDTIAGDRGDNLLIGGNGDDTFVINAAILGDGYDTIADFDAGRVLRAMTYQDSLLIKNVTDNTINLAQSQSGTITVSIDEIPVATIVGSAGAVTAAQVASVLSFTGAPGLLTTNINGTAGDDTIEAAAGFDNIIAGNAGNDAIIGAALADVLLGNAGADTIRSGVGDDTLFGSEDADRLFGEAGDDALDGDLDDDWLFGGSGADTLTGGTGADIFFFRSDGLDGAADVITDYDAAAGDVIEMSGIAPAGTVLTQAGPDAELLVDGQPVASLTETLAGDVVLDFT</sequence>
<dbReference type="EMBL" id="FWFK01000002">
    <property type="protein sequence ID" value="SLN27803.1"/>
    <property type="molecule type" value="Genomic_DNA"/>
</dbReference>
<dbReference type="GO" id="GO:0005509">
    <property type="term" value="F:calcium ion binding"/>
    <property type="evidence" value="ECO:0007669"/>
    <property type="project" value="InterPro"/>
</dbReference>
<dbReference type="EC" id="5.1.3.-" evidence="3"/>
<proteinExistence type="predicted"/>
<evidence type="ECO:0000256" key="1">
    <source>
        <dbReference type="ARBA" id="ARBA00004613"/>
    </source>
</evidence>
<comment type="subcellular location">
    <subcellularLocation>
        <location evidence="1">Secreted</location>
    </subcellularLocation>
</comment>
<evidence type="ECO:0000256" key="2">
    <source>
        <dbReference type="ARBA" id="ARBA00022525"/>
    </source>
</evidence>
<dbReference type="AlphaFoldDB" id="A0A1X6YQ34"/>
<accession>A0A1X6YQ34</accession>
<organism evidence="3 4">
    <name type="scientific">Roseivivax jejudonensis</name>
    <dbReference type="NCBI Taxonomy" id="1529041"/>
    <lineage>
        <taxon>Bacteria</taxon>
        <taxon>Pseudomonadati</taxon>
        <taxon>Pseudomonadota</taxon>
        <taxon>Alphaproteobacteria</taxon>
        <taxon>Rhodobacterales</taxon>
        <taxon>Roseobacteraceae</taxon>
        <taxon>Roseivivax</taxon>
    </lineage>
</organism>
<dbReference type="GO" id="GO:0005576">
    <property type="term" value="C:extracellular region"/>
    <property type="evidence" value="ECO:0007669"/>
    <property type="project" value="UniProtKB-SubCell"/>
</dbReference>
<dbReference type="OrthoDB" id="7877430at2"/>
<dbReference type="PANTHER" id="PTHR38340">
    <property type="entry name" value="S-LAYER PROTEIN"/>
    <property type="match status" value="1"/>
</dbReference>
<protein>
    <submittedName>
        <fullName evidence="3">Poly(Beta-D-mannuronate) C5 epimerase 1</fullName>
        <ecNumber evidence="3">5.1.3.-</ecNumber>
    </submittedName>
</protein>
<dbReference type="GO" id="GO:0016853">
    <property type="term" value="F:isomerase activity"/>
    <property type="evidence" value="ECO:0007669"/>
    <property type="project" value="UniProtKB-KW"/>
</dbReference>
<keyword evidence="4" id="KW-1185">Reference proteome</keyword>
<dbReference type="InterPro" id="IPR001343">
    <property type="entry name" value="Hemolysn_Ca-bd"/>
</dbReference>
<dbReference type="InterPro" id="IPR018511">
    <property type="entry name" value="Hemolysin-typ_Ca-bd_CS"/>
</dbReference>
<dbReference type="Proteomes" id="UP000193570">
    <property type="component" value="Unassembled WGS sequence"/>
</dbReference>
<dbReference type="Gene3D" id="2.150.10.10">
    <property type="entry name" value="Serralysin-like metalloprotease, C-terminal"/>
    <property type="match status" value="3"/>
</dbReference>
<dbReference type="InterPro" id="IPR050557">
    <property type="entry name" value="RTX_toxin/Mannuronan_C5-epim"/>
</dbReference>
<keyword evidence="3" id="KW-0413">Isomerase</keyword>
<dbReference type="PROSITE" id="PS00330">
    <property type="entry name" value="HEMOLYSIN_CALCIUM"/>
    <property type="match status" value="1"/>
</dbReference>